<feature type="compositionally biased region" description="Basic and acidic residues" evidence="11">
    <location>
        <begin position="125"/>
        <end position="140"/>
    </location>
</feature>
<comment type="subunit">
    <text evidence="9">Component of the axonemal radial spoke complex 1 (RS1), at least composed of spoke head proteins RSPH1, RSPH3, RSPH9 and the cilia-specific component RSPH4A or sperm-specific component RSPH6A, spoke stalk proteins RSPH14, DNAJB13, DYDC1, ROPN1L and NME5, and the anchor protein IQUB. Interacts with SH3GL3.</text>
</comment>
<dbReference type="InterPro" id="IPR049630">
    <property type="entry name" value="DYDC-like_DD"/>
</dbReference>
<evidence type="ECO:0000256" key="12">
    <source>
        <dbReference type="SAM" id="Phobius"/>
    </source>
</evidence>
<feature type="region of interest" description="Disordered" evidence="11">
    <location>
        <begin position="87"/>
        <end position="282"/>
    </location>
</feature>
<organism evidence="13 14">
    <name type="scientific">Scleropages formosus</name>
    <name type="common">Asian bonytongue</name>
    <name type="synonym">Osteoglossum formosum</name>
    <dbReference type="NCBI Taxonomy" id="113540"/>
    <lineage>
        <taxon>Eukaryota</taxon>
        <taxon>Metazoa</taxon>
        <taxon>Chordata</taxon>
        <taxon>Craniata</taxon>
        <taxon>Vertebrata</taxon>
        <taxon>Euteleostomi</taxon>
        <taxon>Actinopterygii</taxon>
        <taxon>Neopterygii</taxon>
        <taxon>Teleostei</taxon>
        <taxon>Osteoglossocephala</taxon>
        <taxon>Osteoglossomorpha</taxon>
        <taxon>Osteoglossiformes</taxon>
        <taxon>Osteoglossidae</taxon>
        <taxon>Scleropages</taxon>
    </lineage>
</organism>
<keyword evidence="5" id="KW-0969">Cilium</keyword>
<comment type="function">
    <text evidence="8">Functions as part of axonemal radial spoke complexes that play an important part in the motility of sperm and cilia. Plays a crucial role during acrosome biogenesis.</text>
</comment>
<dbReference type="PANTHER" id="PTHR23356">
    <property type="entry name" value="DPY30-RELATED"/>
    <property type="match status" value="1"/>
</dbReference>
<dbReference type="STRING" id="113540.ENSSFOP00015005112"/>
<evidence type="ECO:0000256" key="4">
    <source>
        <dbReference type="ARBA" id="ARBA00022846"/>
    </source>
</evidence>
<sequence length="420" mass="46307">METIVASGRLSVDIRPWVMDSEYLKDRLGKCLVEGLAEVLERRPRDPIEFLAHWIYKYKENLNYEKERKEYQAQLEEEQQRAIAEAENLSKKQEEEEKVGELEEKDTSGAEAIERAQPTPAEPDLEPKAATERVVGDKLEMSGTEPSERAQSTPAEPDLESKAEAEEEVGDMLEISGTEVSERAQLTPAEPDLEPKAPVEGVVQAELQQEGQESLSAAADEGGEKKRERIQPETSKEVPSVPVEPEPEPQDDVVGSDEGPQQEAEISQEVRASPDEHVKEKSENVVLRSGELQRCPSSFVAIVTCQPLLLHSGSFQIGIVLLHFLEGELLATCAWTLVLGAVGVAMVILFLANTDILLAKPAKATLAYLEDTDLQEIGKGEVVSMQRSRPSVMDQGKKLLKAQALWKKTGAVVMAVRRPG</sequence>
<evidence type="ECO:0000256" key="6">
    <source>
        <dbReference type="ARBA" id="ARBA00023212"/>
    </source>
</evidence>
<evidence type="ECO:0000313" key="13">
    <source>
        <dbReference type="EMBL" id="KPP66369.1"/>
    </source>
</evidence>
<evidence type="ECO:0000256" key="10">
    <source>
        <dbReference type="ARBA" id="ARBA00068754"/>
    </source>
</evidence>
<comment type="caution">
    <text evidence="13">The sequence shown here is derived from an EMBL/GenBank/DDBJ whole genome shotgun (WGS) entry which is preliminary data.</text>
</comment>
<keyword evidence="4" id="KW-0282">Flagellum</keyword>
<feature type="compositionally biased region" description="Basic and acidic residues" evidence="11">
    <location>
        <begin position="272"/>
        <end position="282"/>
    </location>
</feature>
<dbReference type="InterPro" id="IPR037856">
    <property type="entry name" value="Sdc1/DPY30"/>
</dbReference>
<evidence type="ECO:0000256" key="11">
    <source>
        <dbReference type="SAM" id="MobiDB-lite"/>
    </source>
</evidence>
<keyword evidence="12" id="KW-0812">Transmembrane</keyword>
<keyword evidence="6" id="KW-0206">Cytoskeleton</keyword>
<feature type="compositionally biased region" description="Basic and acidic residues" evidence="11">
    <location>
        <begin position="88"/>
        <end position="114"/>
    </location>
</feature>
<dbReference type="InterPro" id="IPR007858">
    <property type="entry name" value="Dpy-30_motif"/>
</dbReference>
<dbReference type="Pfam" id="PF05186">
    <property type="entry name" value="Dpy-30"/>
    <property type="match status" value="1"/>
</dbReference>
<dbReference type="AlphaFoldDB" id="A0A0N8JYF2"/>
<protein>
    <recommendedName>
        <fullName evidence="10">DPY30 domain-containing protein 1</fullName>
    </recommendedName>
</protein>
<feature type="compositionally biased region" description="Basic and acidic residues" evidence="11">
    <location>
        <begin position="222"/>
        <end position="236"/>
    </location>
</feature>
<dbReference type="Proteomes" id="UP000034805">
    <property type="component" value="Unassembled WGS sequence"/>
</dbReference>
<feature type="compositionally biased region" description="Polar residues" evidence="11">
    <location>
        <begin position="206"/>
        <end position="215"/>
    </location>
</feature>
<keyword evidence="12" id="KW-1133">Transmembrane helix</keyword>
<evidence type="ECO:0000256" key="2">
    <source>
        <dbReference type="ARBA" id="ARBA00010849"/>
    </source>
</evidence>
<gene>
    <name evidence="13" type="ORF">Z043_115136</name>
</gene>
<evidence type="ECO:0000256" key="9">
    <source>
        <dbReference type="ARBA" id="ARBA00062391"/>
    </source>
</evidence>
<comment type="similarity">
    <text evidence="2">Belongs to the dpy-30 family.</text>
</comment>
<keyword evidence="12" id="KW-0472">Membrane</keyword>
<feature type="compositionally biased region" description="Acidic residues" evidence="11">
    <location>
        <begin position="245"/>
        <end position="255"/>
    </location>
</feature>
<dbReference type="CDD" id="cd22966">
    <property type="entry name" value="DD_DYDC-like"/>
    <property type="match status" value="1"/>
</dbReference>
<dbReference type="EMBL" id="JARO02005683">
    <property type="protein sequence ID" value="KPP66369.1"/>
    <property type="molecule type" value="Genomic_DNA"/>
</dbReference>
<evidence type="ECO:0000256" key="3">
    <source>
        <dbReference type="ARBA" id="ARBA00022490"/>
    </source>
</evidence>
<keyword evidence="3" id="KW-0963">Cytoplasm</keyword>
<evidence type="ECO:0000313" key="14">
    <source>
        <dbReference type="Proteomes" id="UP000034805"/>
    </source>
</evidence>
<dbReference type="FunFam" id="1.20.890.10:FF:000009">
    <property type="entry name" value="DPY30 domain-containing protein 1"/>
    <property type="match status" value="1"/>
</dbReference>
<evidence type="ECO:0000256" key="7">
    <source>
        <dbReference type="ARBA" id="ARBA00023273"/>
    </source>
</evidence>
<dbReference type="GO" id="GO:0048188">
    <property type="term" value="C:Set1C/COMPASS complex"/>
    <property type="evidence" value="ECO:0007669"/>
    <property type="project" value="InterPro"/>
</dbReference>
<reference evidence="13 14" key="1">
    <citation type="submission" date="2015-08" db="EMBL/GenBank/DDBJ databases">
        <title>The genome of the Asian arowana (Scleropages formosus).</title>
        <authorList>
            <person name="Tan M.H."/>
            <person name="Gan H.M."/>
            <person name="Croft L.J."/>
            <person name="Austin C.M."/>
        </authorList>
    </citation>
    <scope>NUCLEOTIDE SEQUENCE [LARGE SCALE GENOMIC DNA]</scope>
    <source>
        <strain evidence="13">Aro1</strain>
    </source>
</reference>
<accession>A0A0N8JYF2</accession>
<comment type="subcellular location">
    <subcellularLocation>
        <location evidence="1">Cytoplasm</location>
        <location evidence="1">Cytoskeleton</location>
        <location evidence="1">Flagellum axoneme</location>
    </subcellularLocation>
</comment>
<evidence type="ECO:0000256" key="5">
    <source>
        <dbReference type="ARBA" id="ARBA00023069"/>
    </source>
</evidence>
<feature type="transmembrane region" description="Helical" evidence="12">
    <location>
        <begin position="329"/>
        <end position="352"/>
    </location>
</feature>
<evidence type="ECO:0000256" key="8">
    <source>
        <dbReference type="ARBA" id="ARBA00058296"/>
    </source>
</evidence>
<dbReference type="PANTHER" id="PTHR23356:SF16">
    <property type="entry name" value="DPY30 DOMAIN CONTAINING 2"/>
    <property type="match status" value="1"/>
</dbReference>
<evidence type="ECO:0000256" key="1">
    <source>
        <dbReference type="ARBA" id="ARBA00004611"/>
    </source>
</evidence>
<proteinExistence type="inferred from homology"/>
<keyword evidence="7" id="KW-0966">Cell projection</keyword>
<name>A0A0N8JYF2_SCLFO</name>
<dbReference type="Gene3D" id="1.20.890.10">
    <property type="entry name" value="cAMP-dependent protein kinase regulatory subunit, dimerization-anchoring domain"/>
    <property type="match status" value="1"/>
</dbReference>